<reference evidence="3" key="1">
    <citation type="submission" date="2016-11" db="EMBL/GenBank/DDBJ databases">
        <authorList>
            <person name="Varghese N."/>
            <person name="Submissions S."/>
        </authorList>
    </citation>
    <scope>NUCLEOTIDE SEQUENCE [LARGE SCALE GENOMIC DNA]</scope>
    <source>
        <strain evidence="3">DSM 11792</strain>
    </source>
</reference>
<feature type="transmembrane region" description="Helical" evidence="1">
    <location>
        <begin position="50"/>
        <end position="71"/>
    </location>
</feature>
<evidence type="ECO:0000313" key="2">
    <source>
        <dbReference type="EMBL" id="SHE60606.1"/>
    </source>
</evidence>
<dbReference type="AlphaFoldDB" id="A0A1M4UV50"/>
<name>A0A1M4UV50_9FIRM</name>
<proteinExistence type="predicted"/>
<protein>
    <submittedName>
        <fullName evidence="2">Sporulation protein YtrH</fullName>
    </submittedName>
</protein>
<feature type="transmembrane region" description="Helical" evidence="1">
    <location>
        <begin position="83"/>
        <end position="103"/>
    </location>
</feature>
<sequence>METFLNKMVLIYFTALGILLGASLVGSLAAVLVREPPVITMLKLARDIKIWAIAAAIGGTFSTFEILESGLFQGEVRAVIKQLFYIVSALAGTQTAHYLILALCGGNK</sequence>
<evidence type="ECO:0000256" key="1">
    <source>
        <dbReference type="SAM" id="Phobius"/>
    </source>
</evidence>
<keyword evidence="1" id="KW-0472">Membrane</keyword>
<dbReference type="RefSeq" id="WP_013823627.1">
    <property type="nucleotide sequence ID" value="NZ_FQUW01000007.1"/>
</dbReference>
<dbReference type="EMBL" id="FQUW01000007">
    <property type="protein sequence ID" value="SHE60606.1"/>
    <property type="molecule type" value="Genomic_DNA"/>
</dbReference>
<dbReference type="InterPro" id="IPR025689">
    <property type="entry name" value="Spore_YtrH"/>
</dbReference>
<dbReference type="Proteomes" id="UP000184196">
    <property type="component" value="Unassembled WGS sequence"/>
</dbReference>
<keyword evidence="3" id="KW-1185">Reference proteome</keyword>
<dbReference type="Pfam" id="PF14034">
    <property type="entry name" value="Spore_YtrH"/>
    <property type="match status" value="1"/>
</dbReference>
<organism evidence="2 3">
    <name type="scientific">Desulfofundulus australicus DSM 11792</name>
    <dbReference type="NCBI Taxonomy" id="1121425"/>
    <lineage>
        <taxon>Bacteria</taxon>
        <taxon>Bacillati</taxon>
        <taxon>Bacillota</taxon>
        <taxon>Clostridia</taxon>
        <taxon>Eubacteriales</taxon>
        <taxon>Peptococcaceae</taxon>
        <taxon>Desulfofundulus</taxon>
    </lineage>
</organism>
<keyword evidence="1" id="KW-1133">Transmembrane helix</keyword>
<feature type="transmembrane region" description="Helical" evidence="1">
    <location>
        <begin position="9"/>
        <end position="30"/>
    </location>
</feature>
<keyword evidence="1" id="KW-0812">Transmembrane</keyword>
<evidence type="ECO:0000313" key="3">
    <source>
        <dbReference type="Proteomes" id="UP000184196"/>
    </source>
</evidence>
<accession>A0A1M4UV50</accession>
<gene>
    <name evidence="2" type="ORF">SAMN02745218_00579</name>
</gene>
<dbReference type="OrthoDB" id="2381692at2"/>